<evidence type="ECO:0000313" key="1">
    <source>
        <dbReference type="EMBL" id="MDQ0188603.1"/>
    </source>
</evidence>
<comment type="caution">
    <text evidence="1">The sequence shown here is derived from an EMBL/GenBank/DDBJ whole genome shotgun (WGS) entry which is preliminary data.</text>
</comment>
<name>A0ABT9XE82_9BACL</name>
<dbReference type="Proteomes" id="UP001232973">
    <property type="component" value="Unassembled WGS sequence"/>
</dbReference>
<organism evidence="1 2">
    <name type="scientific">Alicyclobacillus cycloheptanicus</name>
    <dbReference type="NCBI Taxonomy" id="1457"/>
    <lineage>
        <taxon>Bacteria</taxon>
        <taxon>Bacillati</taxon>
        <taxon>Bacillota</taxon>
        <taxon>Bacilli</taxon>
        <taxon>Bacillales</taxon>
        <taxon>Alicyclobacillaceae</taxon>
        <taxon>Alicyclobacillus</taxon>
    </lineage>
</organism>
<gene>
    <name evidence="1" type="ORF">J2S03_000415</name>
</gene>
<keyword evidence="2" id="KW-1185">Reference proteome</keyword>
<accession>A0ABT9XE82</accession>
<reference evidence="1 2" key="1">
    <citation type="submission" date="2023-07" db="EMBL/GenBank/DDBJ databases">
        <title>Genomic Encyclopedia of Type Strains, Phase IV (KMG-IV): sequencing the most valuable type-strain genomes for metagenomic binning, comparative biology and taxonomic classification.</title>
        <authorList>
            <person name="Goeker M."/>
        </authorList>
    </citation>
    <scope>NUCLEOTIDE SEQUENCE [LARGE SCALE GENOMIC DNA]</scope>
    <source>
        <strain evidence="1 2">DSM 4006</strain>
    </source>
</reference>
<dbReference type="EMBL" id="JAUSTP010000002">
    <property type="protein sequence ID" value="MDQ0188603.1"/>
    <property type="molecule type" value="Genomic_DNA"/>
</dbReference>
<evidence type="ECO:0000313" key="2">
    <source>
        <dbReference type="Proteomes" id="UP001232973"/>
    </source>
</evidence>
<protein>
    <submittedName>
        <fullName evidence="1">Uncharacterized protein</fullName>
    </submittedName>
</protein>
<proteinExistence type="predicted"/>
<dbReference type="RefSeq" id="WP_274455404.1">
    <property type="nucleotide sequence ID" value="NZ_CP067097.1"/>
</dbReference>
<sequence>MRQKELADNRAALSREALQVDFHDFVRLANWMSDVELAETFALNRGDVEKLRRKTERN</sequence>